<dbReference type="InterPro" id="IPR019595">
    <property type="entry name" value="DUF2470"/>
</dbReference>
<dbReference type="GeneID" id="98127726"/>
<comment type="caution">
    <text evidence="3">The sequence shown here is derived from an EMBL/GenBank/DDBJ whole genome shotgun (WGS) entry which is preliminary data.</text>
</comment>
<reference evidence="3 4" key="1">
    <citation type="journal article" date="2024" name="Commun. Biol.">
        <title>Comparative genomic analysis of thermophilic fungi reveals convergent evolutionary adaptations and gene losses.</title>
        <authorList>
            <person name="Steindorff A.S."/>
            <person name="Aguilar-Pontes M.V."/>
            <person name="Robinson A.J."/>
            <person name="Andreopoulos B."/>
            <person name="LaButti K."/>
            <person name="Kuo A."/>
            <person name="Mondo S."/>
            <person name="Riley R."/>
            <person name="Otillar R."/>
            <person name="Haridas S."/>
            <person name="Lipzen A."/>
            <person name="Grimwood J."/>
            <person name="Schmutz J."/>
            <person name="Clum A."/>
            <person name="Reid I.D."/>
            <person name="Moisan M.C."/>
            <person name="Butler G."/>
            <person name="Nguyen T.T.M."/>
            <person name="Dewar K."/>
            <person name="Conant G."/>
            <person name="Drula E."/>
            <person name="Henrissat B."/>
            <person name="Hansel C."/>
            <person name="Singer S."/>
            <person name="Hutchinson M.I."/>
            <person name="de Vries R.P."/>
            <person name="Natvig D.O."/>
            <person name="Powell A.J."/>
            <person name="Tsang A."/>
            <person name="Grigoriev I.V."/>
        </authorList>
    </citation>
    <scope>NUCLEOTIDE SEQUENCE [LARGE SCALE GENOMIC DNA]</scope>
    <source>
        <strain evidence="3 4">ATCC 22073</strain>
    </source>
</reference>
<dbReference type="Gene3D" id="3.20.180.10">
    <property type="entry name" value="PNP-oxidase-like"/>
    <property type="match status" value="1"/>
</dbReference>
<proteinExistence type="predicted"/>
<accession>A0ABR4D4J5</accession>
<keyword evidence="4" id="KW-1185">Reference proteome</keyword>
<keyword evidence="1" id="KW-0812">Transmembrane</keyword>
<name>A0ABR4D4J5_9PEZI</name>
<feature type="domain" description="DUF2470" evidence="2">
    <location>
        <begin position="10"/>
        <end position="107"/>
    </location>
</feature>
<keyword evidence="1" id="KW-1133">Transmembrane helix</keyword>
<dbReference type="Pfam" id="PF10615">
    <property type="entry name" value="DUF2470"/>
    <property type="match status" value="1"/>
</dbReference>
<protein>
    <recommendedName>
        <fullName evidence="2">DUF2470 domain-containing protein</fullName>
    </recommendedName>
</protein>
<evidence type="ECO:0000313" key="4">
    <source>
        <dbReference type="Proteomes" id="UP001600064"/>
    </source>
</evidence>
<dbReference type="Proteomes" id="UP001600064">
    <property type="component" value="Unassembled WGS sequence"/>
</dbReference>
<evidence type="ECO:0000256" key="1">
    <source>
        <dbReference type="SAM" id="Phobius"/>
    </source>
</evidence>
<feature type="transmembrane region" description="Helical" evidence="1">
    <location>
        <begin position="197"/>
        <end position="220"/>
    </location>
</feature>
<dbReference type="PANTHER" id="PTHR37783:SF1">
    <property type="entry name" value="MEMBRANE PROTEIN, PUTATIVE (AFU_ORTHOLOGUE AFUA_1G04315)-RELATED"/>
    <property type="match status" value="1"/>
</dbReference>
<evidence type="ECO:0000259" key="2">
    <source>
        <dbReference type="Pfam" id="PF10615"/>
    </source>
</evidence>
<feature type="transmembrane region" description="Helical" evidence="1">
    <location>
        <begin position="155"/>
        <end position="177"/>
    </location>
</feature>
<keyword evidence="1" id="KW-0472">Membrane</keyword>
<dbReference type="InterPro" id="IPR037119">
    <property type="entry name" value="Haem_oxidase_HugZ-like_sf"/>
</dbReference>
<dbReference type="PANTHER" id="PTHR37783">
    <property type="entry name" value="MEMBRANE PROTEIN, PUTATIVE (AFU_ORTHOLOGUE AFUA_1G04315)-RELATED"/>
    <property type="match status" value="1"/>
</dbReference>
<evidence type="ECO:0000313" key="3">
    <source>
        <dbReference type="EMBL" id="KAL2265278.1"/>
    </source>
</evidence>
<dbReference type="RefSeq" id="XP_070864005.1">
    <property type="nucleotide sequence ID" value="XM_071013082.1"/>
</dbReference>
<organism evidence="3 4">
    <name type="scientific">Remersonia thermophila</name>
    <dbReference type="NCBI Taxonomy" id="72144"/>
    <lineage>
        <taxon>Eukaryota</taxon>
        <taxon>Fungi</taxon>
        <taxon>Dikarya</taxon>
        <taxon>Ascomycota</taxon>
        <taxon>Pezizomycotina</taxon>
        <taxon>Sordariomycetes</taxon>
        <taxon>Sordariomycetidae</taxon>
        <taxon>Sordariales</taxon>
        <taxon>Sordariales incertae sedis</taxon>
        <taxon>Remersonia</taxon>
    </lineage>
</organism>
<gene>
    <name evidence="3" type="ORF">VTJ83DRAFT_6378</name>
</gene>
<dbReference type="EMBL" id="JAZGUE010000006">
    <property type="protein sequence ID" value="KAL2265278.1"/>
    <property type="molecule type" value="Genomic_DNA"/>
</dbReference>
<sequence>MADQIPPAQKARTLEHMNKDHRPSLRHMLLALPASHITPPAPKQWASQAKAATAAVKAADHDDDPIMEDMDLSGFTVRIPSTGTAHLVRFDPPLDSWGERRERLVAMAKESAAALGVALEHEGEPSGPGANAARDEGDVVVVNEYMPPRVPYDAAVFLAVLFYYFAFLLVRAGAFASEDALAAQVVSAARFPGGVDGFVWLVNAIFVPVLGIHVAETWWLERTRLRRFGVSGKVWWLWAGSCFIEGAMAFKRFDIVVERLRKEGKKER</sequence>